<organism evidence="2 3">
    <name type="scientific">Desmospora profundinema</name>
    <dbReference type="NCBI Taxonomy" id="1571184"/>
    <lineage>
        <taxon>Bacteria</taxon>
        <taxon>Bacillati</taxon>
        <taxon>Bacillota</taxon>
        <taxon>Bacilli</taxon>
        <taxon>Bacillales</taxon>
        <taxon>Thermoactinomycetaceae</taxon>
        <taxon>Desmospora</taxon>
    </lineage>
</organism>
<evidence type="ECO:0000313" key="2">
    <source>
        <dbReference type="EMBL" id="MDR6226180.1"/>
    </source>
</evidence>
<dbReference type="InterPro" id="IPR036291">
    <property type="entry name" value="NAD(P)-bd_dom_sf"/>
</dbReference>
<dbReference type="InterPro" id="IPR001509">
    <property type="entry name" value="Epimerase_deHydtase"/>
</dbReference>
<evidence type="ECO:0000313" key="3">
    <source>
        <dbReference type="Proteomes" id="UP001185012"/>
    </source>
</evidence>
<evidence type="ECO:0000259" key="1">
    <source>
        <dbReference type="Pfam" id="PF01370"/>
    </source>
</evidence>
<comment type="caution">
    <text evidence="2">The sequence shown here is derived from an EMBL/GenBank/DDBJ whole genome shotgun (WGS) entry which is preliminary data.</text>
</comment>
<gene>
    <name evidence="2" type="ORF">JOE21_002186</name>
</gene>
<protein>
    <submittedName>
        <fullName evidence="2">Nucleoside-diphosphate-sugar epimerase</fullName>
    </submittedName>
</protein>
<feature type="domain" description="NAD-dependent epimerase/dehydratase" evidence="1">
    <location>
        <begin position="2"/>
        <end position="219"/>
    </location>
</feature>
<name>A0ABU1IR11_9BACL</name>
<accession>A0ABU1IR11</accession>
<dbReference type="Pfam" id="PF01370">
    <property type="entry name" value="Epimerase"/>
    <property type="match status" value="1"/>
</dbReference>
<dbReference type="Proteomes" id="UP001185012">
    <property type="component" value="Unassembled WGS sequence"/>
</dbReference>
<dbReference type="Gene3D" id="3.40.50.720">
    <property type="entry name" value="NAD(P)-binding Rossmann-like Domain"/>
    <property type="match status" value="1"/>
</dbReference>
<dbReference type="EMBL" id="JAVDQG010000004">
    <property type="protein sequence ID" value="MDR6226180.1"/>
    <property type="molecule type" value="Genomic_DNA"/>
</dbReference>
<dbReference type="RefSeq" id="WP_309865741.1">
    <property type="nucleotide sequence ID" value="NZ_JAVDQG010000004.1"/>
</dbReference>
<dbReference type="PANTHER" id="PTHR43245">
    <property type="entry name" value="BIFUNCTIONAL POLYMYXIN RESISTANCE PROTEIN ARNA"/>
    <property type="match status" value="1"/>
</dbReference>
<proteinExistence type="predicted"/>
<keyword evidence="3" id="KW-1185">Reference proteome</keyword>
<reference evidence="2 3" key="1">
    <citation type="submission" date="2023-07" db="EMBL/GenBank/DDBJ databases">
        <title>Genomic Encyclopedia of Type Strains, Phase IV (KMG-IV): sequencing the most valuable type-strain genomes for metagenomic binning, comparative biology and taxonomic classification.</title>
        <authorList>
            <person name="Goeker M."/>
        </authorList>
    </citation>
    <scope>NUCLEOTIDE SEQUENCE [LARGE SCALE GENOMIC DNA]</scope>
    <source>
        <strain evidence="2 3">DSM 45903</strain>
    </source>
</reference>
<dbReference type="PANTHER" id="PTHR43245:SF24">
    <property type="entry name" value="DEHYDROGENASE"/>
    <property type="match status" value="1"/>
</dbReference>
<dbReference type="SUPFAM" id="SSF51735">
    <property type="entry name" value="NAD(P)-binding Rossmann-fold domains"/>
    <property type="match status" value="1"/>
</dbReference>
<sequence>MALVTGGTGFLGQALARRLHRSGRKVTAFGRNEAVGAKLKEEGIRFIQGRLQDRQQVMEACAGQDVVFHCGALSSPWGRYRDFYESNVIGTERVIEACRKQGVRRLVHVSTPSLLFRFDERLDVKEDASLPGRFANHYAKTKFLAEQAVDRAYQEGLPVITIRPRALFGPGDTTILPRLIAANQRRFIPLIDRGKVWIDLTYIDNAVDALLLCETAPESCLGRKYHITNGEPVQLIDVLQQLFAKLDQPLRGKPVSYHQAFYAAWIMEWTARVVPWMEEPPFTRYTVSVLGKSQTLNLDRARHELGYQPRIPIAEGVDRYVRWHRNHG</sequence>
<dbReference type="InterPro" id="IPR050177">
    <property type="entry name" value="Lipid_A_modif_metabolic_enz"/>
</dbReference>